<dbReference type="SUPFAM" id="SSF101821">
    <property type="entry name" value="Aminopeptidase/glucanase lid domain"/>
    <property type="match status" value="1"/>
</dbReference>
<keyword evidence="2" id="KW-0031">Aminopeptidase</keyword>
<keyword evidence="3" id="KW-0645">Protease</keyword>
<dbReference type="GO" id="GO:0046872">
    <property type="term" value="F:metal ion binding"/>
    <property type="evidence" value="ECO:0007669"/>
    <property type="project" value="UniProtKB-UniRule"/>
</dbReference>
<dbReference type="GO" id="GO:0004177">
    <property type="term" value="F:aminopeptidase activity"/>
    <property type="evidence" value="ECO:0007669"/>
    <property type="project" value="UniProtKB-UniRule"/>
</dbReference>
<dbReference type="SUPFAM" id="SSF53187">
    <property type="entry name" value="Zn-dependent exopeptidases"/>
    <property type="match status" value="1"/>
</dbReference>
<dbReference type="PANTHER" id="PTHR32481:SF20">
    <property type="entry name" value="AMINOPEPTIDASE YSDC"/>
    <property type="match status" value="1"/>
</dbReference>
<evidence type="ECO:0000313" key="9">
    <source>
        <dbReference type="EMBL" id="PNC19871.1"/>
    </source>
</evidence>
<evidence type="ECO:0000256" key="5">
    <source>
        <dbReference type="ARBA" id="ARBA00022801"/>
    </source>
</evidence>
<dbReference type="RefSeq" id="WP_102712163.1">
    <property type="nucleotide sequence ID" value="NZ_CABMLK010000002.1"/>
</dbReference>
<gene>
    <name evidence="9" type="ORF">CXU22_02335</name>
</gene>
<evidence type="ECO:0000256" key="3">
    <source>
        <dbReference type="ARBA" id="ARBA00022670"/>
    </source>
</evidence>
<accession>A0A2N8HGI7</accession>
<feature type="binding site" evidence="8">
    <location>
        <position position="324"/>
    </location>
    <ligand>
        <name>Zn(2+)</name>
        <dbReference type="ChEBI" id="CHEBI:29105"/>
        <label>2</label>
    </ligand>
</feature>
<feature type="active site" description="Proton acceptor" evidence="7">
    <location>
        <position position="214"/>
    </location>
</feature>
<keyword evidence="5" id="KW-0378">Hydrolase</keyword>
<keyword evidence="4 8" id="KW-0479">Metal-binding</keyword>
<evidence type="ECO:0000256" key="7">
    <source>
        <dbReference type="PIRSR" id="PIRSR001123-1"/>
    </source>
</evidence>
<dbReference type="GO" id="GO:0006508">
    <property type="term" value="P:proteolysis"/>
    <property type="evidence" value="ECO:0007669"/>
    <property type="project" value="UniProtKB-KW"/>
</dbReference>
<dbReference type="EMBL" id="PJKA01000003">
    <property type="protein sequence ID" value="PNC19871.1"/>
    <property type="molecule type" value="Genomic_DNA"/>
</dbReference>
<feature type="binding site" evidence="8">
    <location>
        <position position="237"/>
    </location>
    <ligand>
        <name>Zn(2+)</name>
        <dbReference type="ChEBI" id="CHEBI:29105"/>
        <label>1</label>
    </ligand>
</feature>
<sequence>MKISDDSLEFLTELLETPSPSGFEIDAQRIWADELRKYTEDVQCDTYGNTWAVVHADAEDAPTLMIEAHADEIGFMIRHITKDGFLYVERVGGTDTAIARGRRVRFLGSQGEVMGVTGNTAIHLREPGEKEPKIWEIYVDVGASSDKEVAELGLRVGHVGVYCDGPMLMNESKLVCRALDNRLSGFILSEIARKLCKLKKPLAWNVALVNAVQEEVGCIGAGMITHRLRPDAAICIDVTHATDSPGLDKGKFGDIKLGGGPAVIHGTANHPNLVARLEIVADKNKIPLQHEAAGRRTGTDTDSIYVSRNGVASALVSVPLRYMHSPVETAALTDVENTVKLLLELIKSLKPEDTFGHKL</sequence>
<dbReference type="Pfam" id="PF05343">
    <property type="entry name" value="Peptidase_M42"/>
    <property type="match status" value="1"/>
</dbReference>
<dbReference type="Gene3D" id="2.40.30.40">
    <property type="entry name" value="Peptidase M42, domain 2"/>
    <property type="match status" value="1"/>
</dbReference>
<dbReference type="AlphaFoldDB" id="A0A2N8HGI7"/>
<evidence type="ECO:0000256" key="4">
    <source>
        <dbReference type="ARBA" id="ARBA00022723"/>
    </source>
</evidence>
<comment type="caution">
    <text evidence="9">The sequence shown here is derived from an EMBL/GenBank/DDBJ whole genome shotgun (WGS) entry which is preliminary data.</text>
</comment>
<dbReference type="InterPro" id="IPR023367">
    <property type="entry name" value="Peptidase_M42_dom2"/>
</dbReference>
<organism evidence="9 10">
    <name type="scientific">Akkermansia muciniphila</name>
    <dbReference type="NCBI Taxonomy" id="239935"/>
    <lineage>
        <taxon>Bacteria</taxon>
        <taxon>Pseudomonadati</taxon>
        <taxon>Verrucomicrobiota</taxon>
        <taxon>Verrucomicrobiia</taxon>
        <taxon>Verrucomicrobiales</taxon>
        <taxon>Akkermansiaceae</taxon>
        <taxon>Akkermansia</taxon>
    </lineage>
</organism>
<dbReference type="InterPro" id="IPR051464">
    <property type="entry name" value="Peptidase_M42_aminopept"/>
</dbReference>
<dbReference type="OrthoDB" id="9772053at2"/>
<feature type="binding site" evidence="8">
    <location>
        <position position="180"/>
    </location>
    <ligand>
        <name>Zn(2+)</name>
        <dbReference type="ChEBI" id="CHEBI:29105"/>
        <label>2</label>
    </ligand>
</feature>
<feature type="binding site" evidence="8">
    <location>
        <position position="69"/>
    </location>
    <ligand>
        <name>Zn(2+)</name>
        <dbReference type="ChEBI" id="CHEBI:29105"/>
        <label>1</label>
    </ligand>
</feature>
<evidence type="ECO:0000256" key="2">
    <source>
        <dbReference type="ARBA" id="ARBA00022438"/>
    </source>
</evidence>
<evidence type="ECO:0000256" key="8">
    <source>
        <dbReference type="PIRSR" id="PIRSR001123-2"/>
    </source>
</evidence>
<dbReference type="PIRSF" id="PIRSF001123">
    <property type="entry name" value="PepA_GA"/>
    <property type="match status" value="1"/>
</dbReference>
<evidence type="ECO:0000256" key="6">
    <source>
        <dbReference type="PIRNR" id="PIRNR001123"/>
    </source>
</evidence>
<dbReference type="InterPro" id="IPR008007">
    <property type="entry name" value="Peptidase_M42"/>
</dbReference>
<dbReference type="CDD" id="cd05656">
    <property type="entry name" value="M42_Frv"/>
    <property type="match status" value="1"/>
</dbReference>
<reference evidence="9 10" key="1">
    <citation type="journal article" date="2017" name="BMC Genomics">
        <title>Genome sequencing of 39 Akkermansia muciniphila isolates reveals its population structure, genomic and functional diverisity, and global distribution in mammalian gut microbiotas.</title>
        <authorList>
            <person name="Guo X."/>
            <person name="Li S."/>
            <person name="Zhang J."/>
            <person name="Wu F."/>
            <person name="Li X."/>
            <person name="Wu D."/>
            <person name="Zhang M."/>
            <person name="Ou Z."/>
            <person name="Jie Z."/>
            <person name="Yan Q."/>
            <person name="Li P."/>
            <person name="Yi J."/>
            <person name="Peng Y."/>
        </authorList>
    </citation>
    <scope>NUCLEOTIDE SEQUENCE [LARGE SCALE GENOMIC DNA]</scope>
    <source>
        <strain evidence="9 10">GP24</strain>
    </source>
</reference>
<comment type="similarity">
    <text evidence="1 6">Belongs to the peptidase M42 family.</text>
</comment>
<name>A0A2N8HGI7_9BACT</name>
<evidence type="ECO:0000313" key="10">
    <source>
        <dbReference type="Proteomes" id="UP000236000"/>
    </source>
</evidence>
<dbReference type="PANTHER" id="PTHR32481">
    <property type="entry name" value="AMINOPEPTIDASE"/>
    <property type="match status" value="1"/>
</dbReference>
<dbReference type="Proteomes" id="UP000236000">
    <property type="component" value="Unassembled WGS sequence"/>
</dbReference>
<feature type="binding site" evidence="8">
    <location>
        <position position="215"/>
    </location>
    <ligand>
        <name>Zn(2+)</name>
        <dbReference type="ChEBI" id="CHEBI:29105"/>
        <label>2</label>
    </ligand>
</feature>
<evidence type="ECO:0000256" key="1">
    <source>
        <dbReference type="ARBA" id="ARBA00006272"/>
    </source>
</evidence>
<proteinExistence type="inferred from homology"/>
<comment type="cofactor">
    <cofactor evidence="8">
        <name>a divalent metal cation</name>
        <dbReference type="ChEBI" id="CHEBI:60240"/>
    </cofactor>
    <text evidence="8">Binds 2 divalent metal cations per subunit.</text>
</comment>
<dbReference type="Gene3D" id="3.40.630.10">
    <property type="entry name" value="Zn peptidases"/>
    <property type="match status" value="1"/>
</dbReference>
<feature type="binding site" evidence="8">
    <location>
        <position position="180"/>
    </location>
    <ligand>
        <name>Zn(2+)</name>
        <dbReference type="ChEBI" id="CHEBI:29105"/>
        <label>1</label>
    </ligand>
</feature>
<protein>
    <submittedName>
        <fullName evidence="9">Endoglucanase</fullName>
    </submittedName>
</protein>